<protein>
    <submittedName>
        <fullName evidence="2">Sodium/solute symporter</fullName>
    </submittedName>
</protein>
<feature type="region of interest" description="Disordered" evidence="1">
    <location>
        <begin position="263"/>
        <end position="296"/>
    </location>
</feature>
<organism evidence="2">
    <name type="scientific">uncultured Gemmatimonadaceae bacterium</name>
    <dbReference type="NCBI Taxonomy" id="246130"/>
    <lineage>
        <taxon>Bacteria</taxon>
        <taxon>Pseudomonadati</taxon>
        <taxon>Gemmatimonadota</taxon>
        <taxon>Gemmatimonadia</taxon>
        <taxon>Gemmatimonadales</taxon>
        <taxon>Gemmatimonadaceae</taxon>
        <taxon>environmental samples</taxon>
    </lineage>
</organism>
<feature type="region of interest" description="Disordered" evidence="1">
    <location>
        <begin position="108"/>
        <end position="191"/>
    </location>
</feature>
<feature type="non-terminal residue" evidence="2">
    <location>
        <position position="296"/>
    </location>
</feature>
<sequence>GGRAGQAAGGRFLHGLRPAAHDLRRPHRRRLPLDGVARRRPAHRAAAALGALAARRQARDHRQRRGGDLPVRPLPDDRRGAVRALRRAAVPGGGCDLPDLHHRADAVGARGAHRGGDRRGDDEHALGRDQLARGGDHARHLPPAHRPERRRARDAAHGQAVRPRLGDRPHPRRPALPRGPEAAGGGRRARDRVVHLRRAARRLLPRHLLAARHPAGRDHRDVGGDLLHGVHRLRQAAERPHARARAVAAALRRDRVAVVRAHRHHDHGHGRHPLLAHPPTGRDGAASPRRGGGGGV</sequence>
<evidence type="ECO:0000256" key="1">
    <source>
        <dbReference type="SAM" id="MobiDB-lite"/>
    </source>
</evidence>
<gene>
    <name evidence="2" type="ORF">AVDCRST_MAG40-3512</name>
</gene>
<proteinExistence type="predicted"/>
<reference evidence="2" key="1">
    <citation type="submission" date="2020-02" db="EMBL/GenBank/DDBJ databases">
        <authorList>
            <person name="Meier V. D."/>
        </authorList>
    </citation>
    <scope>NUCLEOTIDE SEQUENCE</scope>
    <source>
        <strain evidence="2">AVDCRST_MAG40</strain>
    </source>
</reference>
<feature type="region of interest" description="Disordered" evidence="1">
    <location>
        <begin position="54"/>
        <end position="80"/>
    </location>
</feature>
<dbReference type="AlphaFoldDB" id="A0A6J4MK34"/>
<feature type="non-terminal residue" evidence="2">
    <location>
        <position position="1"/>
    </location>
</feature>
<name>A0A6J4MK34_9BACT</name>
<feature type="compositionally biased region" description="Basic residues" evidence="1">
    <location>
        <begin position="263"/>
        <end position="274"/>
    </location>
</feature>
<feature type="compositionally biased region" description="Basic and acidic residues" evidence="1">
    <location>
        <begin position="114"/>
        <end position="139"/>
    </location>
</feature>
<feature type="compositionally biased region" description="Basic residues" evidence="1">
    <location>
        <begin position="140"/>
        <end position="150"/>
    </location>
</feature>
<evidence type="ECO:0000313" key="2">
    <source>
        <dbReference type="EMBL" id="CAA9361596.1"/>
    </source>
</evidence>
<accession>A0A6J4MK34</accession>
<dbReference type="EMBL" id="CADCTX010000965">
    <property type="protein sequence ID" value="CAA9361596.1"/>
    <property type="molecule type" value="Genomic_DNA"/>
</dbReference>